<organism evidence="1">
    <name type="scientific">Micromonas pusilla</name>
    <name type="common">Picoplanktonic green alga</name>
    <name type="synonym">Chromulina pusilla</name>
    <dbReference type="NCBI Taxonomy" id="38833"/>
    <lineage>
        <taxon>Eukaryota</taxon>
        <taxon>Viridiplantae</taxon>
        <taxon>Chlorophyta</taxon>
        <taxon>Mamiellophyceae</taxon>
        <taxon>Mamiellales</taxon>
        <taxon>Mamiellaceae</taxon>
        <taxon>Micromonas</taxon>
    </lineage>
</organism>
<protein>
    <recommendedName>
        <fullName evidence="2">F-box domain-containing protein</fullName>
    </recommendedName>
</protein>
<name>A0A7S0IH25_MICPS</name>
<proteinExistence type="predicted"/>
<gene>
    <name evidence="1" type="ORF">MCOM1403_LOCUS8726</name>
</gene>
<evidence type="ECO:0000313" key="1">
    <source>
        <dbReference type="EMBL" id="CAD8521296.1"/>
    </source>
</evidence>
<sequence>MDDLNAGLCDIPVELVARVLSHIEHVQTRQLLALSSTFRKAFSLPGALPRIFDFEGVAGDDIADHLVRLLDDDRVRSLGKERALELIGVYQDRLCEYACGRNFEVLKRAHNGLDLPWAPYPAGRVSDDFLVLRVLRERSFRLKRRWSVDQDRRSGHFFCPLVLLPCCDRHKIIVKSPIN</sequence>
<evidence type="ECO:0008006" key="2">
    <source>
        <dbReference type="Google" id="ProtNLM"/>
    </source>
</evidence>
<dbReference type="EMBL" id="HBEQ01010832">
    <property type="protein sequence ID" value="CAD8521296.1"/>
    <property type="molecule type" value="Transcribed_RNA"/>
</dbReference>
<accession>A0A7S0IH25</accession>
<reference evidence="1" key="1">
    <citation type="submission" date="2021-01" db="EMBL/GenBank/DDBJ databases">
        <authorList>
            <person name="Corre E."/>
            <person name="Pelletier E."/>
            <person name="Niang G."/>
            <person name="Scheremetjew M."/>
            <person name="Finn R."/>
            <person name="Kale V."/>
            <person name="Holt S."/>
            <person name="Cochrane G."/>
            <person name="Meng A."/>
            <person name="Brown T."/>
            <person name="Cohen L."/>
        </authorList>
    </citation>
    <scope>NUCLEOTIDE SEQUENCE</scope>
    <source>
        <strain evidence="1">CCMP1723</strain>
    </source>
</reference>
<dbReference type="AlphaFoldDB" id="A0A7S0IH25"/>